<gene>
    <name evidence="1" type="ORF">CVH13_00599</name>
</gene>
<name>A0A2J1DYW2_9CHLR</name>
<reference evidence="1 2" key="1">
    <citation type="journal article" date="2017" name="FEMS Microbiol. Ecol.">
        <title>Reconstructed genomes of novel Dehalococcoides mccartyi strains from 1,2,3,4-tetrachlorodibenzo-p-dioxin-dechlorinating enrichment cultures reveal divergent reductive dehalogenase gene profiles.</title>
        <authorList>
            <person name="Dam H.T."/>
            <person name="Vollmers J."/>
            <person name="Kaster A.K."/>
            <person name="Haggblom M.M."/>
        </authorList>
    </citation>
    <scope>NUCLEOTIDE SEQUENCE [LARGE SCALE GENOMIC DNA]</scope>
    <source>
        <strain evidence="1 2">H1-3-2.001</strain>
    </source>
</reference>
<comment type="caution">
    <text evidence="1">The sequence shown here is derived from an EMBL/GenBank/DDBJ whole genome shotgun (WGS) entry which is preliminary data.</text>
</comment>
<dbReference type="Proteomes" id="UP000233649">
    <property type="component" value="Unassembled WGS sequence"/>
</dbReference>
<protein>
    <submittedName>
        <fullName evidence="1">Uncharacterized protein</fullName>
    </submittedName>
</protein>
<organism evidence="1 2">
    <name type="scientific">Dehalococcoides mccartyi</name>
    <dbReference type="NCBI Taxonomy" id="61435"/>
    <lineage>
        <taxon>Bacteria</taxon>
        <taxon>Bacillati</taxon>
        <taxon>Chloroflexota</taxon>
        <taxon>Dehalococcoidia</taxon>
        <taxon>Dehalococcoidales</taxon>
        <taxon>Dehalococcoidaceae</taxon>
        <taxon>Dehalococcoides</taxon>
    </lineage>
</organism>
<proteinExistence type="predicted"/>
<dbReference type="AlphaFoldDB" id="A0A2J1DYW2"/>
<feature type="non-terminal residue" evidence="1">
    <location>
        <position position="38"/>
    </location>
</feature>
<evidence type="ECO:0000313" key="2">
    <source>
        <dbReference type="Proteomes" id="UP000233649"/>
    </source>
</evidence>
<evidence type="ECO:0000313" key="1">
    <source>
        <dbReference type="EMBL" id="PKH47325.1"/>
    </source>
</evidence>
<accession>A0A2J1DYW2</accession>
<sequence length="38" mass="4329">MRIISENKKTSFIQTGWRYRVLGIPQASGKLKLKVAPL</sequence>
<dbReference type="EMBL" id="PHFD01000123">
    <property type="protein sequence ID" value="PKH47325.1"/>
    <property type="molecule type" value="Genomic_DNA"/>
</dbReference>